<dbReference type="InterPro" id="IPR035965">
    <property type="entry name" value="PAS-like_dom_sf"/>
</dbReference>
<evidence type="ECO:0000256" key="9">
    <source>
        <dbReference type="SAM" id="Phobius"/>
    </source>
</evidence>
<dbReference type="Pfam" id="PF08448">
    <property type="entry name" value="PAS_4"/>
    <property type="match status" value="1"/>
</dbReference>
<sequence>MGWIVRFIAGKPRAIIFVSAISMAVVAVAAAYVWREIKEGDRHSLLQSEAHRHGIGIMSQTLNGNLMGSVAVTGLLDEEVKQEALGRGTPNGPRLQGMLEGIAKAYDAHGAFVVGRDGVVRSSWDSSGKPSTGLDVTFRPYYRMAMQRKENVYAAVSLARGDRSLYFTAPILSDKTRGGTAIGGVVARTDLSKIDALLRDKSDISLLLSPQGVVFAASRSDWIGYLSETPSPQQLASIRELKQFGNMFENKEPSVLPFSVREDRVLQDGWRYAVASAQVQWNDPFGDWTLVLMEDLSRTVPRGDIAARGGAAGLIVGVLILALLNMLRSRHEQEISARQVAAFAAAQQVTAERKAQLAATALRFQQAKTVSELADAFLREAHRLIGVLQGVVYIKADGGEEIFRLVARYAASDAVRSEIALGEGLLGQCAEERRTRLISTPSDGIWSIESGLGNAHPSAVVMVPAMLNDVLHGVVEVALLHHPDEATIRQLEEMVNILALNLELVRRHESTEAQLEAASLAERVKDEQLAFQQVLVDAIPYPVFYLDAETRFLGANRAYEEAFGVRKPQLIGHRMIELDIWPEADRAAFQSENEAVIAAMGRSQREVRIPHSDGTTRDALYFLSGFCDAGEAPGGLVGAFIDISAMKNAERELARLADADRFAHLARGRENRILELKREVNALAKDAGRPEPYGTEMVEPVGDHEWAPHPDYEGGNGAAARPLKLDEMIDLGEFQSLFSSFCEVAGVPAAIIDLQGNVLSASRWQPACTDFHRVNSDSCARCIESDTELALKLQDGEDFTMYRCKNGMTDCASPIIVEGRHLANVFIGQFHVGAPDQAFFRNQARQFGYDEAEYMKAVLSAPVMDEARLPVILGFLSGFARMISTMSLARLRADAAQEAVSRQAALLRQERLAAMSLAEDAARRQGGDGDSSGEAPR</sequence>
<dbReference type="Pfam" id="PF10114">
    <property type="entry name" value="PocR"/>
    <property type="match status" value="1"/>
</dbReference>
<dbReference type="AlphaFoldDB" id="A0A0C2V2N1"/>
<dbReference type="InterPro" id="IPR013656">
    <property type="entry name" value="PAS_4"/>
</dbReference>
<keyword evidence="13" id="KW-1185">Reference proteome</keyword>
<dbReference type="Gene3D" id="3.30.450.20">
    <property type="entry name" value="PAS domain"/>
    <property type="match status" value="3"/>
</dbReference>
<keyword evidence="9" id="KW-0472">Membrane</keyword>
<feature type="transmembrane region" description="Helical" evidence="9">
    <location>
        <begin position="14"/>
        <end position="34"/>
    </location>
</feature>
<dbReference type="InterPro" id="IPR000700">
    <property type="entry name" value="PAS-assoc_C"/>
</dbReference>
<dbReference type="EMBL" id="JXSL01000025">
    <property type="protein sequence ID" value="KIL99341.1"/>
    <property type="molecule type" value="Genomic_DNA"/>
</dbReference>
<dbReference type="PANTHER" id="PTHR44757">
    <property type="entry name" value="DIGUANYLATE CYCLASE DGCP"/>
    <property type="match status" value="1"/>
</dbReference>
<feature type="transmembrane region" description="Helical" evidence="9">
    <location>
        <begin position="305"/>
        <end position="327"/>
    </location>
</feature>
<evidence type="ECO:0000256" key="3">
    <source>
        <dbReference type="ARBA" id="ARBA00022679"/>
    </source>
</evidence>
<feature type="region of interest" description="Disordered" evidence="8">
    <location>
        <begin position="918"/>
        <end position="937"/>
    </location>
</feature>
<dbReference type="GO" id="GO:0000160">
    <property type="term" value="P:phosphorelay signal transduction system"/>
    <property type="evidence" value="ECO:0007669"/>
    <property type="project" value="UniProtKB-KW"/>
</dbReference>
<gene>
    <name evidence="12" type="ORF">CCC_03559</name>
</gene>
<keyword evidence="9" id="KW-0812">Transmembrane</keyword>
<feature type="domain" description="PAS" evidence="10">
    <location>
        <begin position="535"/>
        <end position="600"/>
    </location>
</feature>
<dbReference type="InterPro" id="IPR003018">
    <property type="entry name" value="GAF"/>
</dbReference>
<dbReference type="Gene3D" id="3.30.450.40">
    <property type="match status" value="1"/>
</dbReference>
<dbReference type="InterPro" id="IPR000014">
    <property type="entry name" value="PAS"/>
</dbReference>
<dbReference type="GO" id="GO:0016301">
    <property type="term" value="F:kinase activity"/>
    <property type="evidence" value="ECO:0007669"/>
    <property type="project" value="UniProtKB-KW"/>
</dbReference>
<keyword evidence="4" id="KW-0547">Nucleotide-binding</keyword>
<evidence type="ECO:0000256" key="2">
    <source>
        <dbReference type="ARBA" id="ARBA00022553"/>
    </source>
</evidence>
<keyword evidence="5" id="KW-0418">Kinase</keyword>
<dbReference type="PROSITE" id="PS50112">
    <property type="entry name" value="PAS"/>
    <property type="match status" value="1"/>
</dbReference>
<evidence type="ECO:0000256" key="7">
    <source>
        <dbReference type="ARBA" id="ARBA00023012"/>
    </source>
</evidence>
<keyword evidence="7" id="KW-0902">Two-component regulatory system</keyword>
<protein>
    <submittedName>
        <fullName evidence="12">Diguanylate cyclase/phosphodiesterase (GGDEF &amp; EAL domains) with PAS/PAC sensor(S)</fullName>
    </submittedName>
</protein>
<dbReference type="GO" id="GO:0005524">
    <property type="term" value="F:ATP binding"/>
    <property type="evidence" value="ECO:0007669"/>
    <property type="project" value="UniProtKB-KW"/>
</dbReference>
<dbReference type="GO" id="GO:0016020">
    <property type="term" value="C:membrane"/>
    <property type="evidence" value="ECO:0007669"/>
    <property type="project" value="UniProtKB-SubCell"/>
</dbReference>
<keyword evidence="9" id="KW-1133">Transmembrane helix</keyword>
<comment type="caution">
    <text evidence="12">The sequence shown here is derived from an EMBL/GenBank/DDBJ whole genome shotgun (WGS) entry which is preliminary data.</text>
</comment>
<evidence type="ECO:0000259" key="11">
    <source>
        <dbReference type="PROSITE" id="PS50113"/>
    </source>
</evidence>
<dbReference type="STRING" id="272627.CCC_03559"/>
<accession>A0A0C2V2N1</accession>
<evidence type="ECO:0000259" key="10">
    <source>
        <dbReference type="PROSITE" id="PS50112"/>
    </source>
</evidence>
<evidence type="ECO:0000256" key="5">
    <source>
        <dbReference type="ARBA" id="ARBA00022777"/>
    </source>
</evidence>
<dbReference type="InterPro" id="IPR018771">
    <property type="entry name" value="PocR_dom"/>
</dbReference>
<dbReference type="SUPFAM" id="SSF55781">
    <property type="entry name" value="GAF domain-like"/>
    <property type="match status" value="1"/>
</dbReference>
<evidence type="ECO:0000256" key="8">
    <source>
        <dbReference type="SAM" id="MobiDB-lite"/>
    </source>
</evidence>
<reference evidence="12 13" key="1">
    <citation type="submission" date="2015-01" db="EMBL/GenBank/DDBJ databases">
        <title>Genome Sequence of Magnetospirillum magnetotacticum Strain MS-1.</title>
        <authorList>
            <person name="Marinov G.K."/>
            <person name="Smalley M.D."/>
            <person name="DeSalvo G."/>
        </authorList>
    </citation>
    <scope>NUCLEOTIDE SEQUENCE [LARGE SCALE GENOMIC DNA]</scope>
    <source>
        <strain evidence="12 13">MS-1</strain>
    </source>
</reference>
<evidence type="ECO:0000313" key="13">
    <source>
        <dbReference type="Proteomes" id="UP000031971"/>
    </source>
</evidence>
<dbReference type="NCBIfam" id="TIGR00229">
    <property type="entry name" value="sensory_box"/>
    <property type="match status" value="1"/>
</dbReference>
<dbReference type="CDD" id="cd00130">
    <property type="entry name" value="PAS"/>
    <property type="match status" value="1"/>
</dbReference>
<dbReference type="SUPFAM" id="SSF103190">
    <property type="entry name" value="Sensory domain-like"/>
    <property type="match status" value="1"/>
</dbReference>
<keyword evidence="2" id="KW-0597">Phosphoprotein</keyword>
<evidence type="ECO:0000313" key="12">
    <source>
        <dbReference type="EMBL" id="KIL99341.1"/>
    </source>
</evidence>
<evidence type="ECO:0000256" key="1">
    <source>
        <dbReference type="ARBA" id="ARBA00004370"/>
    </source>
</evidence>
<dbReference type="InterPro" id="IPR052155">
    <property type="entry name" value="Biofilm_reg_signaling"/>
</dbReference>
<dbReference type="SUPFAM" id="SSF55785">
    <property type="entry name" value="PYP-like sensor domain (PAS domain)"/>
    <property type="match status" value="1"/>
</dbReference>
<dbReference type="SMART" id="SM00091">
    <property type="entry name" value="PAS"/>
    <property type="match status" value="1"/>
</dbReference>
<dbReference type="Pfam" id="PF13185">
    <property type="entry name" value="GAF_2"/>
    <property type="match status" value="1"/>
</dbReference>
<feature type="domain" description="PAC" evidence="11">
    <location>
        <begin position="603"/>
        <end position="655"/>
    </location>
</feature>
<evidence type="ECO:0000256" key="6">
    <source>
        <dbReference type="ARBA" id="ARBA00022840"/>
    </source>
</evidence>
<dbReference type="InterPro" id="IPR029151">
    <property type="entry name" value="Sensor-like_sf"/>
</dbReference>
<dbReference type="InterPro" id="IPR029016">
    <property type="entry name" value="GAF-like_dom_sf"/>
</dbReference>
<evidence type="ECO:0000256" key="4">
    <source>
        <dbReference type="ARBA" id="ARBA00022741"/>
    </source>
</evidence>
<keyword evidence="3" id="KW-0808">Transferase</keyword>
<dbReference type="PANTHER" id="PTHR44757:SF2">
    <property type="entry name" value="BIOFILM ARCHITECTURE MAINTENANCE PROTEIN MBAA"/>
    <property type="match status" value="1"/>
</dbReference>
<comment type="subcellular location">
    <subcellularLocation>
        <location evidence="1">Membrane</location>
    </subcellularLocation>
</comment>
<dbReference type="Proteomes" id="UP000031971">
    <property type="component" value="Unassembled WGS sequence"/>
</dbReference>
<proteinExistence type="predicted"/>
<name>A0A0C2V2N1_PARME</name>
<keyword evidence="6" id="KW-0067">ATP-binding</keyword>
<dbReference type="PROSITE" id="PS50113">
    <property type="entry name" value="PAC"/>
    <property type="match status" value="1"/>
</dbReference>
<organism evidence="12 13">
    <name type="scientific">Paramagnetospirillum magnetotacticum MS-1</name>
    <dbReference type="NCBI Taxonomy" id="272627"/>
    <lineage>
        <taxon>Bacteria</taxon>
        <taxon>Pseudomonadati</taxon>
        <taxon>Pseudomonadota</taxon>
        <taxon>Alphaproteobacteria</taxon>
        <taxon>Rhodospirillales</taxon>
        <taxon>Magnetospirillaceae</taxon>
        <taxon>Paramagnetospirillum</taxon>
    </lineage>
</organism>